<sequence length="180" mass="20408">MALRSVVYKAVLQVADMDRGYYAEHPLVIARHPSETDERMMVRVLAFALNADEDLAFGRGLSTDDEPDLWRKDLTGAVDVWIEVGLPDEKWLRKACARAARVVLYAYGRTADAWWRQNQDKLARLENLQVFRLAPDDTAALARLAERNMQLQCNVQEGQAWMGNGGRDATLTPERLHPSL</sequence>
<reference evidence="1 2" key="1">
    <citation type="submission" date="2019-02" db="EMBL/GenBank/DDBJ databases">
        <title>Genomic Encyclopedia of Type Strains, Phase IV (KMG-IV): sequencing the most valuable type-strain genomes for metagenomic binning, comparative biology and taxonomic classification.</title>
        <authorList>
            <person name="Goeker M."/>
        </authorList>
    </citation>
    <scope>NUCLEOTIDE SEQUENCE [LARGE SCALE GENOMIC DNA]</scope>
    <source>
        <strain evidence="1 2">K24</strain>
    </source>
</reference>
<evidence type="ECO:0000313" key="1">
    <source>
        <dbReference type="EMBL" id="RZS81779.1"/>
    </source>
</evidence>
<dbReference type="SMART" id="SM01322">
    <property type="entry name" value="YaeQ"/>
    <property type="match status" value="1"/>
</dbReference>
<protein>
    <submittedName>
        <fullName evidence="1">Uncharacterized protein YaeQ</fullName>
    </submittedName>
</protein>
<dbReference type="RefSeq" id="WP_130359795.1">
    <property type="nucleotide sequence ID" value="NZ_SGXC01000002.1"/>
</dbReference>
<comment type="caution">
    <text evidence="1">The sequence shown here is derived from an EMBL/GenBank/DDBJ whole genome shotgun (WGS) entry which is preliminary data.</text>
</comment>
<dbReference type="InterPro" id="IPR038590">
    <property type="entry name" value="YaeQ_sf"/>
</dbReference>
<gene>
    <name evidence="1" type="ORF">EV675_4407</name>
</gene>
<dbReference type="Gene3D" id="3.10.640.10">
    <property type="entry name" value="Restriction endonuclease-like alpha-beta roll domain"/>
    <property type="match status" value="1"/>
</dbReference>
<organism evidence="1 2">
    <name type="scientific">Pigmentiphaga kullae</name>
    <dbReference type="NCBI Taxonomy" id="151784"/>
    <lineage>
        <taxon>Bacteria</taxon>
        <taxon>Pseudomonadati</taxon>
        <taxon>Pseudomonadota</taxon>
        <taxon>Betaproteobacteria</taxon>
        <taxon>Burkholderiales</taxon>
        <taxon>Alcaligenaceae</taxon>
        <taxon>Pigmentiphaga</taxon>
    </lineage>
</organism>
<dbReference type="Pfam" id="PF07152">
    <property type="entry name" value="YaeQ"/>
    <property type="match status" value="1"/>
</dbReference>
<dbReference type="PANTHER" id="PTHR38784:SF1">
    <property type="entry name" value="SUCROSE PHOSPHORYLASE"/>
    <property type="match status" value="1"/>
</dbReference>
<dbReference type="CDD" id="cd22368">
    <property type="entry name" value="YaeQ-like"/>
    <property type="match status" value="1"/>
</dbReference>
<accession>A0A4Q7NFI1</accession>
<keyword evidence="2" id="KW-1185">Reference proteome</keyword>
<dbReference type="OrthoDB" id="5293309at2"/>
<dbReference type="PIRSF" id="PIRSF011484">
    <property type="entry name" value="YaeQ"/>
    <property type="match status" value="1"/>
</dbReference>
<dbReference type="PANTHER" id="PTHR38784">
    <property type="entry name" value="SUCROSE PHOSPHORYLASE"/>
    <property type="match status" value="1"/>
</dbReference>
<evidence type="ECO:0000313" key="2">
    <source>
        <dbReference type="Proteomes" id="UP000292445"/>
    </source>
</evidence>
<dbReference type="Proteomes" id="UP000292445">
    <property type="component" value="Unassembled WGS sequence"/>
</dbReference>
<dbReference type="AlphaFoldDB" id="A0A4Q7NFI1"/>
<name>A0A4Q7NFI1_9BURK</name>
<dbReference type="EMBL" id="SGXC01000002">
    <property type="protein sequence ID" value="RZS81779.1"/>
    <property type="molecule type" value="Genomic_DNA"/>
</dbReference>
<dbReference type="InterPro" id="IPR009822">
    <property type="entry name" value="YaeQ"/>
</dbReference>
<proteinExistence type="predicted"/>
<dbReference type="SUPFAM" id="SSF52980">
    <property type="entry name" value="Restriction endonuclease-like"/>
    <property type="match status" value="1"/>
</dbReference>
<dbReference type="InterPro" id="IPR011335">
    <property type="entry name" value="Restrct_endonuc-II-like"/>
</dbReference>